<evidence type="ECO:0000259" key="3">
    <source>
        <dbReference type="SMART" id="SM01007"/>
    </source>
</evidence>
<comment type="similarity">
    <text evidence="1">Belongs to the aldolase class II family.</text>
</comment>
<dbReference type="EMBL" id="JAQQFM010000008">
    <property type="protein sequence ID" value="MFL9926198.1"/>
    <property type="molecule type" value="Genomic_DNA"/>
</dbReference>
<name>A0ABW9ABI4_9BURK</name>
<dbReference type="SMART" id="SM01007">
    <property type="entry name" value="Aldolase_II"/>
    <property type="match status" value="1"/>
</dbReference>
<dbReference type="RefSeq" id="WP_408159693.1">
    <property type="nucleotide sequence ID" value="NZ_JAQQFM010000008.1"/>
</dbReference>
<sequence>METKNLQARQDDSSDTPKKSVYQPNQEGLIFPQEPVFKSHEEERQHRKERLAAACRLFARHGFSFGFGGHLTVRDPEHPELFWTNPMAVPFSMVKTSMLVQVDHKGKVVQGDYAINQAGYVLHSAIHEQNPDIIASCHAHTVHGGAWAAFGRPLDPVTQDACMFYGDHAVLGDGAGKVPVAAESGNPVALAFADNKAIIHQNHGLLVASRHSIDDACWHFIALDHCCRMQLMIEAAHEIRPKFIDAKHAAYSREHLGNEFIGWLHFQTLFAEIAHLQPDLFD</sequence>
<dbReference type="InterPro" id="IPR001303">
    <property type="entry name" value="Aldolase_II/adducin_N"/>
</dbReference>
<feature type="domain" description="Class II aldolase/adducin N-terminal" evidence="3">
    <location>
        <begin position="49"/>
        <end position="231"/>
    </location>
</feature>
<comment type="caution">
    <text evidence="4">The sequence shown here is derived from an EMBL/GenBank/DDBJ whole genome shotgun (WGS) entry which is preliminary data.</text>
</comment>
<dbReference type="SUPFAM" id="SSF53639">
    <property type="entry name" value="AraD/HMP-PK domain-like"/>
    <property type="match status" value="1"/>
</dbReference>
<dbReference type="NCBIfam" id="NF004855">
    <property type="entry name" value="PRK06208.1"/>
    <property type="match status" value="1"/>
</dbReference>
<dbReference type="InterPro" id="IPR051017">
    <property type="entry name" value="Aldolase-II_Adducin_sf"/>
</dbReference>
<gene>
    <name evidence="4" type="ORF">PQR62_18115</name>
</gene>
<evidence type="ECO:0000256" key="1">
    <source>
        <dbReference type="ARBA" id="ARBA00037961"/>
    </source>
</evidence>
<feature type="compositionally biased region" description="Basic and acidic residues" evidence="2">
    <location>
        <begin position="1"/>
        <end position="18"/>
    </location>
</feature>
<keyword evidence="5" id="KW-1185">Reference proteome</keyword>
<dbReference type="Proteomes" id="UP001629246">
    <property type="component" value="Unassembled WGS sequence"/>
</dbReference>
<dbReference type="Gene3D" id="3.40.225.10">
    <property type="entry name" value="Class II aldolase/adducin N-terminal domain"/>
    <property type="match status" value="1"/>
</dbReference>
<proteinExistence type="inferred from homology"/>
<evidence type="ECO:0000256" key="2">
    <source>
        <dbReference type="SAM" id="MobiDB-lite"/>
    </source>
</evidence>
<accession>A0ABW9ABI4</accession>
<feature type="region of interest" description="Disordered" evidence="2">
    <location>
        <begin position="1"/>
        <end position="27"/>
    </location>
</feature>
<dbReference type="Pfam" id="PF00596">
    <property type="entry name" value="Aldolase_II"/>
    <property type="match status" value="1"/>
</dbReference>
<organism evidence="4 5">
    <name type="scientific">Herbaspirillum lusitanum</name>
    <dbReference type="NCBI Taxonomy" id="213312"/>
    <lineage>
        <taxon>Bacteria</taxon>
        <taxon>Pseudomonadati</taxon>
        <taxon>Pseudomonadota</taxon>
        <taxon>Betaproteobacteria</taxon>
        <taxon>Burkholderiales</taxon>
        <taxon>Oxalobacteraceae</taxon>
        <taxon>Herbaspirillum</taxon>
    </lineage>
</organism>
<evidence type="ECO:0000313" key="5">
    <source>
        <dbReference type="Proteomes" id="UP001629246"/>
    </source>
</evidence>
<protein>
    <submittedName>
        <fullName evidence="4">Class II aldolase/adducin family protein</fullName>
    </submittedName>
</protein>
<dbReference type="InterPro" id="IPR036409">
    <property type="entry name" value="Aldolase_II/adducin_N_sf"/>
</dbReference>
<evidence type="ECO:0000313" key="4">
    <source>
        <dbReference type="EMBL" id="MFL9926198.1"/>
    </source>
</evidence>
<reference evidence="4 5" key="1">
    <citation type="journal article" date="2024" name="Chem. Sci.">
        <title>Discovery of megapolipeptins by genome mining of a Burkholderiales bacteria collection.</title>
        <authorList>
            <person name="Paulo B.S."/>
            <person name="Recchia M.J.J."/>
            <person name="Lee S."/>
            <person name="Fergusson C.H."/>
            <person name="Romanowski S.B."/>
            <person name="Hernandez A."/>
            <person name="Krull N."/>
            <person name="Liu D.Y."/>
            <person name="Cavanagh H."/>
            <person name="Bos A."/>
            <person name="Gray C.A."/>
            <person name="Murphy B.T."/>
            <person name="Linington R.G."/>
            <person name="Eustaquio A.S."/>
        </authorList>
    </citation>
    <scope>NUCLEOTIDE SEQUENCE [LARGE SCALE GENOMIC DNA]</scope>
    <source>
        <strain evidence="4 5">RL21-008-BIB-A</strain>
    </source>
</reference>
<dbReference type="PANTHER" id="PTHR10672">
    <property type="entry name" value="ADDUCIN"/>
    <property type="match status" value="1"/>
</dbReference>
<dbReference type="PANTHER" id="PTHR10672:SF3">
    <property type="entry name" value="PROTEIN HU-LI TAI SHAO"/>
    <property type="match status" value="1"/>
</dbReference>